<dbReference type="CDD" id="cd21112">
    <property type="entry name" value="alphaLP-like"/>
    <property type="match status" value="1"/>
</dbReference>
<evidence type="ECO:0000256" key="1">
    <source>
        <dbReference type="SAM" id="SignalP"/>
    </source>
</evidence>
<dbReference type="Gene3D" id="2.40.10.10">
    <property type="entry name" value="Trypsin-like serine proteases"/>
    <property type="match status" value="2"/>
</dbReference>
<feature type="signal peptide" evidence="1">
    <location>
        <begin position="1"/>
        <end position="21"/>
    </location>
</feature>
<dbReference type="InterPro" id="IPR043504">
    <property type="entry name" value="Peptidase_S1_PA_chymotrypsin"/>
</dbReference>
<sequence>MKFCEKIVFLSLSLVSLNSAAQSRGVNVESDEVKAYARSAMISPSEAARRVNLQESSSKDLAALTSRYKDRLAGAYWEDSPDFRYVIRLKGNNPIPPVKLSTAFGDVPVVVKTGAGKTMEEVQQIINENKQSIVKSIPGLQGYFYDEKTGEIVLYVYVPEPEKEGIKKEVSALARALGNPVRIDFMPGPMRNTAYLRGGNILQGSNGNQCTTGFMVRDVATKMPGVLTAGHCPNTMVYYNWVPAGQPGHVTTILGFKKEMWDASHDLQWHSFPSIGYEASSSITGSTTDPAGIEAIIFSGTASVGQRICHRGVNTGFSCGVVSATSFGFLPGACNGQNCDNSAYMVMVGKELACFGGDSGGPVWSSSTAYGIVTAAAYAGANPGQCGSLVYMRIGKLIDAGLRLF</sequence>
<name>A0AA45BVX3_XANCM</name>
<accession>A0AA45BVX3</accession>
<reference evidence="2 3" key="1">
    <citation type="submission" date="2018-03" db="EMBL/GenBank/DDBJ databases">
        <title>Sequencing of reference strains of Xanthomonas.</title>
        <authorList>
            <person name="Studholme D.J."/>
            <person name="Vicente J."/>
            <person name="Sarris P."/>
        </authorList>
    </citation>
    <scope>NUCLEOTIDE SEQUENCE [LARGE SCALE GENOMIC DNA]</scope>
    <source>
        <strain evidence="2 3">WHRI 5232</strain>
    </source>
</reference>
<comment type="caution">
    <text evidence="2">The sequence shown here is derived from an EMBL/GenBank/DDBJ whole genome shotgun (WGS) entry which is preliminary data.</text>
</comment>
<organism evidence="2 3">
    <name type="scientific">Xanthomonas campestris pv. malvacearum</name>
    <dbReference type="NCBI Taxonomy" id="86040"/>
    <lineage>
        <taxon>Bacteria</taxon>
        <taxon>Pseudomonadati</taxon>
        <taxon>Pseudomonadota</taxon>
        <taxon>Gammaproteobacteria</taxon>
        <taxon>Lysobacterales</taxon>
        <taxon>Lysobacteraceae</taxon>
        <taxon>Xanthomonas</taxon>
    </lineage>
</organism>
<evidence type="ECO:0000313" key="3">
    <source>
        <dbReference type="Proteomes" id="UP000251513"/>
    </source>
</evidence>
<dbReference type="AlphaFoldDB" id="A0AA45BVX3"/>
<dbReference type="InterPro" id="IPR009003">
    <property type="entry name" value="Peptidase_S1_PA"/>
</dbReference>
<dbReference type="Proteomes" id="UP000251513">
    <property type="component" value="Unassembled WGS sequence"/>
</dbReference>
<dbReference type="SUPFAM" id="SSF50494">
    <property type="entry name" value="Trypsin-like serine proteases"/>
    <property type="match status" value="1"/>
</dbReference>
<feature type="chain" id="PRO_5041269625" evidence="1">
    <location>
        <begin position="22"/>
        <end position="405"/>
    </location>
</feature>
<protein>
    <submittedName>
        <fullName evidence="2">Peptidase</fullName>
    </submittedName>
</protein>
<evidence type="ECO:0000313" key="2">
    <source>
        <dbReference type="EMBL" id="PUE92319.1"/>
    </source>
</evidence>
<gene>
    <name evidence="2" type="ORF">C7T86_14975</name>
</gene>
<dbReference type="RefSeq" id="WP_078566339.1">
    <property type="nucleotide sequence ID" value="NZ_CP013004.1"/>
</dbReference>
<keyword evidence="1" id="KW-0732">Signal</keyword>
<proteinExistence type="predicted"/>
<dbReference type="EMBL" id="PYJH01000032">
    <property type="protein sequence ID" value="PUE92319.1"/>
    <property type="molecule type" value="Genomic_DNA"/>
</dbReference>